<evidence type="ECO:0000256" key="1">
    <source>
        <dbReference type="ARBA" id="ARBA00004479"/>
    </source>
</evidence>
<comment type="function">
    <text evidence="7">May be involved in telomere capping.</text>
</comment>
<feature type="domain" description="MTC6 partial TIM-barrel" evidence="11">
    <location>
        <begin position="21"/>
        <end position="338"/>
    </location>
</feature>
<reference evidence="12 13" key="1">
    <citation type="journal article" date="2018" name="Nat. Ecol. Evol.">
        <title>Pezizomycetes genomes reveal the molecular basis of ectomycorrhizal truffle lifestyle.</title>
        <authorList>
            <person name="Murat C."/>
            <person name="Payen T."/>
            <person name="Noel B."/>
            <person name="Kuo A."/>
            <person name="Morin E."/>
            <person name="Chen J."/>
            <person name="Kohler A."/>
            <person name="Krizsan K."/>
            <person name="Balestrini R."/>
            <person name="Da Silva C."/>
            <person name="Montanini B."/>
            <person name="Hainaut M."/>
            <person name="Levati E."/>
            <person name="Barry K.W."/>
            <person name="Belfiori B."/>
            <person name="Cichocki N."/>
            <person name="Clum A."/>
            <person name="Dockter R.B."/>
            <person name="Fauchery L."/>
            <person name="Guy J."/>
            <person name="Iotti M."/>
            <person name="Le Tacon F."/>
            <person name="Lindquist E.A."/>
            <person name="Lipzen A."/>
            <person name="Malagnac F."/>
            <person name="Mello A."/>
            <person name="Molinier V."/>
            <person name="Miyauchi S."/>
            <person name="Poulain J."/>
            <person name="Riccioni C."/>
            <person name="Rubini A."/>
            <person name="Sitrit Y."/>
            <person name="Splivallo R."/>
            <person name="Traeger S."/>
            <person name="Wang M."/>
            <person name="Zifcakova L."/>
            <person name="Wipf D."/>
            <person name="Zambonelli A."/>
            <person name="Paolocci F."/>
            <person name="Nowrousian M."/>
            <person name="Ottonello S."/>
            <person name="Baldrian P."/>
            <person name="Spatafora J.W."/>
            <person name="Henrissat B."/>
            <person name="Nagy L.G."/>
            <person name="Aury J.M."/>
            <person name="Wincker P."/>
            <person name="Grigoriev I.V."/>
            <person name="Bonfante P."/>
            <person name="Martin F.M."/>
        </authorList>
    </citation>
    <scope>NUCLEOTIDE SEQUENCE [LARGE SCALE GENOMIC DNA]</scope>
    <source>
        <strain evidence="12 13">ATCC MYA-4762</strain>
    </source>
</reference>
<keyword evidence="4 10" id="KW-1133">Transmembrane helix</keyword>
<protein>
    <recommendedName>
        <fullName evidence="9">Maintenance of telomere capping protein 6</fullName>
    </recommendedName>
</protein>
<proteinExistence type="inferred from homology"/>
<dbReference type="PANTHER" id="PTHR35518:SF2">
    <property type="entry name" value="MAINTENANCE OF TELOMERE CAPPING PROTEIN 6"/>
    <property type="match status" value="1"/>
</dbReference>
<keyword evidence="2 10" id="KW-0812">Transmembrane</keyword>
<feature type="transmembrane region" description="Helical" evidence="10">
    <location>
        <begin position="529"/>
        <end position="553"/>
    </location>
</feature>
<name>A0A3N4M508_9PEZI</name>
<organism evidence="12 13">
    <name type="scientific">Terfezia boudieri ATCC MYA-4762</name>
    <dbReference type="NCBI Taxonomy" id="1051890"/>
    <lineage>
        <taxon>Eukaryota</taxon>
        <taxon>Fungi</taxon>
        <taxon>Dikarya</taxon>
        <taxon>Ascomycota</taxon>
        <taxon>Pezizomycotina</taxon>
        <taxon>Pezizomycetes</taxon>
        <taxon>Pezizales</taxon>
        <taxon>Pezizaceae</taxon>
        <taxon>Terfezia</taxon>
    </lineage>
</organism>
<evidence type="ECO:0000259" key="11">
    <source>
        <dbReference type="Pfam" id="PF25506"/>
    </source>
</evidence>
<evidence type="ECO:0000256" key="9">
    <source>
        <dbReference type="ARBA" id="ARBA00039865"/>
    </source>
</evidence>
<accession>A0A3N4M508</accession>
<evidence type="ECO:0000256" key="3">
    <source>
        <dbReference type="ARBA" id="ARBA00022729"/>
    </source>
</evidence>
<evidence type="ECO:0000256" key="2">
    <source>
        <dbReference type="ARBA" id="ARBA00022692"/>
    </source>
</evidence>
<dbReference type="GO" id="GO:0016020">
    <property type="term" value="C:membrane"/>
    <property type="evidence" value="ECO:0007669"/>
    <property type="project" value="UniProtKB-SubCell"/>
</dbReference>
<dbReference type="Proteomes" id="UP000267821">
    <property type="component" value="Unassembled WGS sequence"/>
</dbReference>
<keyword evidence="5 10" id="KW-0472">Membrane</keyword>
<dbReference type="AlphaFoldDB" id="A0A3N4M508"/>
<evidence type="ECO:0000256" key="8">
    <source>
        <dbReference type="ARBA" id="ARBA00038159"/>
    </source>
</evidence>
<evidence type="ECO:0000313" key="12">
    <source>
        <dbReference type="EMBL" id="RPB28929.1"/>
    </source>
</evidence>
<keyword evidence="3" id="KW-0732">Signal</keyword>
<dbReference type="InterPro" id="IPR057530">
    <property type="entry name" value="TIM-barrel_MTC6"/>
</dbReference>
<dbReference type="PANTHER" id="PTHR35518">
    <property type="entry name" value="MAINTENANCE OF TELOMOERE CAPPING"/>
    <property type="match status" value="1"/>
</dbReference>
<keyword evidence="13" id="KW-1185">Reference proteome</keyword>
<dbReference type="FunCoup" id="A0A3N4M508">
    <property type="interactions" value="5"/>
</dbReference>
<evidence type="ECO:0000256" key="5">
    <source>
        <dbReference type="ARBA" id="ARBA00023136"/>
    </source>
</evidence>
<dbReference type="InterPro" id="IPR051008">
    <property type="entry name" value="Telomere_Capping_Maintenance"/>
</dbReference>
<evidence type="ECO:0000256" key="6">
    <source>
        <dbReference type="ARBA" id="ARBA00023180"/>
    </source>
</evidence>
<dbReference type="Pfam" id="PF25506">
    <property type="entry name" value="TIM-barrel_MTC6"/>
    <property type="match status" value="1"/>
</dbReference>
<dbReference type="STRING" id="1051890.A0A3N4M508"/>
<evidence type="ECO:0000256" key="7">
    <source>
        <dbReference type="ARBA" id="ARBA00037703"/>
    </source>
</evidence>
<dbReference type="InParanoid" id="A0A3N4M508"/>
<comment type="subcellular location">
    <subcellularLocation>
        <location evidence="1">Membrane</location>
        <topology evidence="1">Single-pass type I membrane protein</topology>
    </subcellularLocation>
</comment>
<evidence type="ECO:0000313" key="13">
    <source>
        <dbReference type="Proteomes" id="UP000267821"/>
    </source>
</evidence>
<sequence length="582" mass="65103">MSAQYIPDININQVDPAWETILLSTRDVAQDIPINFKPTPSISLTRACFSNGEYTAAKFTCLSNLLAFGYSRFVIDLYWLPDRSEWSLCPTSTLPTVPSPQGNQIICDDALRGNLDWLWGFWNDWIEKTEFNTLASVVMLVFNLYPDVNTRTGGSKFPTPIWSASRDFPSRIYTPFDLRVDREDLNVTWLNGGNEGDDEGRYFSVQPGEDGGLSSVDAWPSEGYLSFEKGERLLLGIGDVRVQGFVFEVGGNGDGRFFFGKEQIGWPYTERSKALCYFDAEKTSVSQVNNSWAGMVDGQGNRWTRETMREAIECGYSPVVNTTAVSTSIKASSNSTNSPSSSLNLAKPIMDYFSLIKGSVWSWAPGQPSPPPSNMTENEIDLFRCAAMNTHTGRWVVADCNEHYRAACRVEDCPYKWTVGERAGSYSDTRKLCPKGAVFDVPRSALENRYLWRAVNESLGTFSTQASRKSRGGEGLVMARRDGGGVSGLDRVWVDFQSLGHRACWVRGGDMGAEQGCPYGNEDQGNKSVIVPTVAAVIFLVVAGLMVFVRVGSWRWERRRKKRWREARRWGKEGWEYEGVPA</sequence>
<evidence type="ECO:0000256" key="4">
    <source>
        <dbReference type="ARBA" id="ARBA00022989"/>
    </source>
</evidence>
<comment type="similarity">
    <text evidence="8">Belongs to the MTC6 family.</text>
</comment>
<evidence type="ECO:0000256" key="10">
    <source>
        <dbReference type="SAM" id="Phobius"/>
    </source>
</evidence>
<dbReference type="EMBL" id="ML121528">
    <property type="protein sequence ID" value="RPB28929.1"/>
    <property type="molecule type" value="Genomic_DNA"/>
</dbReference>
<dbReference type="OrthoDB" id="5573651at2759"/>
<dbReference type="SUPFAM" id="SSF56436">
    <property type="entry name" value="C-type lectin-like"/>
    <property type="match status" value="1"/>
</dbReference>
<keyword evidence="6" id="KW-0325">Glycoprotein</keyword>
<gene>
    <name evidence="12" type="ORF">L211DRAFT_248249</name>
</gene>
<dbReference type="InterPro" id="IPR016187">
    <property type="entry name" value="CTDL_fold"/>
</dbReference>